<gene>
    <name evidence="3" type="ORF">GSTENG00018964001</name>
</gene>
<evidence type="ECO:0000313" key="3">
    <source>
        <dbReference type="EMBL" id="CAG00498.1"/>
    </source>
</evidence>
<dbReference type="AlphaFoldDB" id="Q4SFT4"/>
<dbReference type="InterPro" id="IPR045864">
    <property type="entry name" value="aa-tRNA-synth_II/BPL/LPL"/>
</dbReference>
<dbReference type="Pfam" id="PF03147">
    <property type="entry name" value="FDX-ACB"/>
    <property type="match status" value="1"/>
</dbReference>
<reference evidence="3" key="1">
    <citation type="journal article" date="2004" name="Nature">
        <title>Genome duplication in the teleost fish Tetraodon nigroviridis reveals the early vertebrate proto-karyotype.</title>
        <authorList>
            <person name="Jaillon O."/>
            <person name="Aury J.-M."/>
            <person name="Brunet F."/>
            <person name="Petit J.-L."/>
            <person name="Stange-Thomann N."/>
            <person name="Mauceli E."/>
            <person name="Bouneau L."/>
            <person name="Fischer C."/>
            <person name="Ozouf-Costaz C."/>
            <person name="Bernot A."/>
            <person name="Nicaud S."/>
            <person name="Jaffe D."/>
            <person name="Fisher S."/>
            <person name="Lutfalla G."/>
            <person name="Dossat C."/>
            <person name="Segurens B."/>
            <person name="Dasilva C."/>
            <person name="Salanoubat M."/>
            <person name="Levy M."/>
            <person name="Boudet N."/>
            <person name="Castellano S."/>
            <person name="Anthouard V."/>
            <person name="Jubin C."/>
            <person name="Castelli V."/>
            <person name="Katinka M."/>
            <person name="Vacherie B."/>
            <person name="Biemont C."/>
            <person name="Skalli Z."/>
            <person name="Cattolico L."/>
            <person name="Poulain J."/>
            <person name="De Berardinis V."/>
            <person name="Cruaud C."/>
            <person name="Duprat S."/>
            <person name="Brottier P."/>
            <person name="Coutanceau J.-P."/>
            <person name="Gouzy J."/>
            <person name="Parra G."/>
            <person name="Lardier G."/>
            <person name="Chapple C."/>
            <person name="McKernan K.J."/>
            <person name="McEwan P."/>
            <person name="Bosak S."/>
            <person name="Kellis M."/>
            <person name="Volff J.-N."/>
            <person name="Guigo R."/>
            <person name="Zody M.C."/>
            <person name="Mesirov J."/>
            <person name="Lindblad-Toh K."/>
            <person name="Birren B."/>
            <person name="Nusbaum C."/>
            <person name="Kahn D."/>
            <person name="Robinson-Rechavi M."/>
            <person name="Laudet V."/>
            <person name="Schachter V."/>
            <person name="Quetier F."/>
            <person name="Saurin W."/>
            <person name="Scarpelli C."/>
            <person name="Wincker P."/>
            <person name="Lander E.S."/>
            <person name="Weissenbach J."/>
            <person name="Roest Crollius H."/>
        </authorList>
    </citation>
    <scope>NUCLEOTIDE SEQUENCE [LARGE SCALE GENOMIC DNA]</scope>
</reference>
<dbReference type="FunFam" id="3.40.50.150:FF:000361">
    <property type="entry name" value="Ferredoxin-fold anticodon-binding domain-containing protein 1 homolog"/>
    <property type="match status" value="1"/>
</dbReference>
<reference evidence="3" key="2">
    <citation type="submission" date="2004-02" db="EMBL/GenBank/DDBJ databases">
        <authorList>
            <consortium name="Genoscope"/>
            <consortium name="Whitehead Institute Centre for Genome Research"/>
        </authorList>
    </citation>
    <scope>NUCLEOTIDE SEQUENCE</scope>
</reference>
<feature type="compositionally biased region" description="Basic and acidic residues" evidence="1">
    <location>
        <begin position="308"/>
        <end position="325"/>
    </location>
</feature>
<dbReference type="KEGG" id="tng:GSTEN00018964G001"/>
<sequence length="612" mass="67134">MSLQGSILLVGEGNFSFSASLSQQHNEAASGSVIATCLQSEEEALRQEGAAENIQIITDSGGAVLFGVDCTRLGECASLQGCLFDRVVFNFPHCGRKSGVKKNRDLLKTFFLSCVQVLAEGGEVHVSLCNGQGGTPADQPKREWHNSWQVTAMAAEAQLILTEVRPFESEKNQSYKCTGYRSQDKGFHVEKALVHVFTRSLPYTSALALTVEETVGGQKVEYNLPAELSDYMFRGFLSANSVHPVRLVQDFLHAGLTEEWSVRMGLESVPSLLTAQQLHTCSHGVDAARWYWIQPAEEGLGADTADSSSDKVERVRSREGEDAAPRGESALYVLRPSLLPQMEELFTKKEEYGNSAGSNEENGEDDGTVGGRTHVGRTGVCNCAPSLLGLSGVVFRNVPVGLWALPAFHQLVLKGVFPSGSKPVSLLGQRLESLLAPYGVSLVKEQGGLSLTAKPMGVVGNLFAGNDTDQPAITVCLNLDLLAALLFALPDWRLLWSRDPRFLQQFALRPSPGQPFRPLSLYPEPFIFDISFWTGSAYKEKEFHAAVREASCGTVERVKLIDRFSHPELSQTSYCYRLAYRSHTHALAHSRALQFHKQLELLLSSRLQVTIR</sequence>
<feature type="domain" description="FDX-ACB" evidence="2">
    <location>
        <begin position="497"/>
        <end position="612"/>
    </location>
</feature>
<accession>Q4SFT4</accession>
<dbReference type="EMBL" id="CAAE01014601">
    <property type="protein sequence ID" value="CAG00498.1"/>
    <property type="molecule type" value="Genomic_DNA"/>
</dbReference>
<dbReference type="PROSITE" id="PS51447">
    <property type="entry name" value="FDX_ACB"/>
    <property type="match status" value="1"/>
</dbReference>
<protein>
    <submittedName>
        <fullName evidence="3">(spotted green pufferfish) hypothetical protein</fullName>
    </submittedName>
</protein>
<organism evidence="3">
    <name type="scientific">Tetraodon nigroviridis</name>
    <name type="common">Spotted green pufferfish</name>
    <name type="synonym">Chelonodon nigroviridis</name>
    <dbReference type="NCBI Taxonomy" id="99883"/>
    <lineage>
        <taxon>Eukaryota</taxon>
        <taxon>Metazoa</taxon>
        <taxon>Chordata</taxon>
        <taxon>Craniata</taxon>
        <taxon>Vertebrata</taxon>
        <taxon>Euteleostomi</taxon>
        <taxon>Actinopterygii</taxon>
        <taxon>Neopterygii</taxon>
        <taxon>Teleostei</taxon>
        <taxon>Neoteleostei</taxon>
        <taxon>Acanthomorphata</taxon>
        <taxon>Eupercaria</taxon>
        <taxon>Tetraodontiformes</taxon>
        <taxon>Tetradontoidea</taxon>
        <taxon>Tetraodontidae</taxon>
        <taxon>Tetraodon</taxon>
    </lineage>
</organism>
<proteinExistence type="predicted"/>
<evidence type="ECO:0000259" key="2">
    <source>
        <dbReference type="PROSITE" id="PS51447"/>
    </source>
</evidence>
<dbReference type="InterPro" id="IPR005121">
    <property type="entry name" value="Fdx_antiC-bd"/>
</dbReference>
<dbReference type="InterPro" id="IPR019446">
    <property type="entry name" value="BMT5-like"/>
</dbReference>
<comment type="caution">
    <text evidence="3">The sequence shown here is derived from an EMBL/GenBank/DDBJ whole genome shotgun (WGS) entry which is preliminary data.</text>
</comment>
<dbReference type="PANTHER" id="PTHR11538">
    <property type="entry name" value="PHENYLALANYL-TRNA SYNTHETASE"/>
    <property type="match status" value="1"/>
</dbReference>
<dbReference type="GO" id="GO:0005737">
    <property type="term" value="C:cytoplasm"/>
    <property type="evidence" value="ECO:0007669"/>
    <property type="project" value="TreeGrafter"/>
</dbReference>
<dbReference type="GO" id="GO:0070042">
    <property type="term" value="F:rRNA (uridine-N3-)-methyltransferase activity"/>
    <property type="evidence" value="ECO:0007669"/>
    <property type="project" value="InterPro"/>
</dbReference>
<dbReference type="Gene3D" id="3.30.70.380">
    <property type="entry name" value="Ferrodoxin-fold anticodon-binding domain"/>
    <property type="match status" value="1"/>
</dbReference>
<dbReference type="SMART" id="SM00896">
    <property type="entry name" value="FDX-ACB"/>
    <property type="match status" value="1"/>
</dbReference>
<feature type="region of interest" description="Disordered" evidence="1">
    <location>
        <begin position="301"/>
        <end position="326"/>
    </location>
</feature>
<dbReference type="Gene3D" id="3.30.930.10">
    <property type="entry name" value="Bira Bifunctional Protein, Domain 2"/>
    <property type="match status" value="1"/>
</dbReference>
<dbReference type="PANTHER" id="PTHR11538:SF26">
    <property type="entry name" value="FERREDOXIN-FOLD ANTICODON-BINDING DOMAIN-CONTAINING PROTEIN 1"/>
    <property type="match status" value="1"/>
</dbReference>
<dbReference type="OrthoDB" id="273345at2759"/>
<dbReference type="SUPFAM" id="SSF54991">
    <property type="entry name" value="Anticodon-binding domain of PheRS"/>
    <property type="match status" value="1"/>
</dbReference>
<name>Q4SFT4_TETNG</name>
<dbReference type="GO" id="GO:0070475">
    <property type="term" value="P:rRNA base methylation"/>
    <property type="evidence" value="ECO:0007669"/>
    <property type="project" value="InterPro"/>
</dbReference>
<evidence type="ECO:0000256" key="1">
    <source>
        <dbReference type="SAM" id="MobiDB-lite"/>
    </source>
</evidence>
<dbReference type="InterPro" id="IPR036690">
    <property type="entry name" value="Fdx_antiC-bd_sf"/>
</dbReference>
<dbReference type="Pfam" id="PF10354">
    <property type="entry name" value="BMT5-like"/>
    <property type="match status" value="1"/>
</dbReference>